<dbReference type="Proteomes" id="UP001218188">
    <property type="component" value="Unassembled WGS sequence"/>
</dbReference>
<proteinExistence type="predicted"/>
<evidence type="ECO:0000313" key="2">
    <source>
        <dbReference type="Proteomes" id="UP001218188"/>
    </source>
</evidence>
<name>A0AAD6WXP5_9AGAR</name>
<organism evidence="1 2">
    <name type="scientific">Mycena alexandri</name>
    <dbReference type="NCBI Taxonomy" id="1745969"/>
    <lineage>
        <taxon>Eukaryota</taxon>
        <taxon>Fungi</taxon>
        <taxon>Dikarya</taxon>
        <taxon>Basidiomycota</taxon>
        <taxon>Agaricomycotina</taxon>
        <taxon>Agaricomycetes</taxon>
        <taxon>Agaricomycetidae</taxon>
        <taxon>Agaricales</taxon>
        <taxon>Marasmiineae</taxon>
        <taxon>Mycenaceae</taxon>
        <taxon>Mycena</taxon>
    </lineage>
</organism>
<accession>A0AAD6WXP5</accession>
<protein>
    <submittedName>
        <fullName evidence="1">Uncharacterized protein</fullName>
    </submittedName>
</protein>
<dbReference type="EMBL" id="JARJCM010000083">
    <property type="protein sequence ID" value="KAJ7031208.1"/>
    <property type="molecule type" value="Genomic_DNA"/>
</dbReference>
<comment type="caution">
    <text evidence="1">The sequence shown here is derived from an EMBL/GenBank/DDBJ whole genome shotgun (WGS) entry which is preliminary data.</text>
</comment>
<evidence type="ECO:0000313" key="1">
    <source>
        <dbReference type="EMBL" id="KAJ7031208.1"/>
    </source>
</evidence>
<keyword evidence="2" id="KW-1185">Reference proteome</keyword>
<sequence length="239" mass="26622">MTRRVKERSSFLNVKPVEPLKGEGGDEEGLGASSSSFNWLLLVRGGGRERERWLMDAQKGAEGRGSAWLCRGQPHQRGLARTTIIIVNEGEYSGTWAIPRKDTALPLLLSLRLAANHHHGKKYPGWARWLSWHSVLCWFAVLYDKEHSTPSGATSGLEEIQSIVPRLLGARYTWSTVHKATRLNSTLESGKLLLALTIQGNSDSFRNTHLPEPRAFLRSCSQPVILFIDASKDLVDSDP</sequence>
<dbReference type="AlphaFoldDB" id="A0AAD6WXP5"/>
<gene>
    <name evidence="1" type="ORF">C8F04DRAFT_1364073</name>
</gene>
<reference evidence="1" key="1">
    <citation type="submission" date="2023-03" db="EMBL/GenBank/DDBJ databases">
        <title>Massive genome expansion in bonnet fungi (Mycena s.s.) driven by repeated elements and novel gene families across ecological guilds.</title>
        <authorList>
            <consortium name="Lawrence Berkeley National Laboratory"/>
            <person name="Harder C.B."/>
            <person name="Miyauchi S."/>
            <person name="Viragh M."/>
            <person name="Kuo A."/>
            <person name="Thoen E."/>
            <person name="Andreopoulos B."/>
            <person name="Lu D."/>
            <person name="Skrede I."/>
            <person name="Drula E."/>
            <person name="Henrissat B."/>
            <person name="Morin E."/>
            <person name="Kohler A."/>
            <person name="Barry K."/>
            <person name="LaButti K."/>
            <person name="Morin E."/>
            <person name="Salamov A."/>
            <person name="Lipzen A."/>
            <person name="Mereny Z."/>
            <person name="Hegedus B."/>
            <person name="Baldrian P."/>
            <person name="Stursova M."/>
            <person name="Weitz H."/>
            <person name="Taylor A."/>
            <person name="Grigoriev I.V."/>
            <person name="Nagy L.G."/>
            <person name="Martin F."/>
            <person name="Kauserud H."/>
        </authorList>
    </citation>
    <scope>NUCLEOTIDE SEQUENCE</scope>
    <source>
        <strain evidence="1">CBHHK200</strain>
    </source>
</reference>